<evidence type="ECO:0000313" key="2">
    <source>
        <dbReference type="Proteomes" id="UP001255246"/>
    </source>
</evidence>
<evidence type="ECO:0000313" key="1">
    <source>
        <dbReference type="EMBL" id="MDT0606635.1"/>
    </source>
</evidence>
<dbReference type="EMBL" id="JAVRHR010000001">
    <property type="protein sequence ID" value="MDT0606635.1"/>
    <property type="molecule type" value="Genomic_DNA"/>
</dbReference>
<name>A0ABU3AA01_9FLAO</name>
<dbReference type="Proteomes" id="UP001255246">
    <property type="component" value="Unassembled WGS sequence"/>
</dbReference>
<proteinExistence type="predicted"/>
<dbReference type="Gene3D" id="3.40.30.10">
    <property type="entry name" value="Glutaredoxin"/>
    <property type="match status" value="1"/>
</dbReference>
<accession>A0ABU3AA01</accession>
<gene>
    <name evidence="1" type="ORF">RM706_06320</name>
</gene>
<keyword evidence="2" id="KW-1185">Reference proteome</keyword>
<protein>
    <submittedName>
        <fullName evidence="1">Thioredoxin family protein</fullName>
    </submittedName>
</protein>
<organism evidence="1 2">
    <name type="scientific">Croceitalea rosinachiae</name>
    <dbReference type="NCBI Taxonomy" id="3075596"/>
    <lineage>
        <taxon>Bacteria</taxon>
        <taxon>Pseudomonadati</taxon>
        <taxon>Bacteroidota</taxon>
        <taxon>Flavobacteriia</taxon>
        <taxon>Flavobacteriales</taxon>
        <taxon>Flavobacteriaceae</taxon>
        <taxon>Croceitalea</taxon>
    </lineage>
</organism>
<dbReference type="SUPFAM" id="SSF52833">
    <property type="entry name" value="Thioredoxin-like"/>
    <property type="match status" value="1"/>
</dbReference>
<reference evidence="1 2" key="1">
    <citation type="submission" date="2023-09" db="EMBL/GenBank/DDBJ databases">
        <authorList>
            <person name="Rey-Velasco X."/>
        </authorList>
    </citation>
    <scope>NUCLEOTIDE SEQUENCE [LARGE SCALE GENOMIC DNA]</scope>
    <source>
        <strain evidence="1 2">F388</strain>
    </source>
</reference>
<dbReference type="Pfam" id="PF14595">
    <property type="entry name" value="Thioredoxin_9"/>
    <property type="match status" value="1"/>
</dbReference>
<sequence>MNTLMENPIKSVSETIQKSMNKAMTYEEYRNWVSELVASNSNSGPIQTDALVNYTQLNDRRMKRWDKTLKISEEYKKKITNLNSKATWLVLTESWCGDASPSLPVMNKMAELNSKLDLKIVLRDENLELMNLFLTNEAQSIPKLIALDSETNEVLGEWGPRPSIATKMVDDYKVKHGKLTAEFKEDLQVWYNKDKGQNILEDLVNLLTLK</sequence>
<dbReference type="RefSeq" id="WP_311350184.1">
    <property type="nucleotide sequence ID" value="NZ_JAVRHR010000001.1"/>
</dbReference>
<dbReference type="InterPro" id="IPR036249">
    <property type="entry name" value="Thioredoxin-like_sf"/>
</dbReference>
<comment type="caution">
    <text evidence="1">The sequence shown here is derived from an EMBL/GenBank/DDBJ whole genome shotgun (WGS) entry which is preliminary data.</text>
</comment>